<dbReference type="SUPFAM" id="SSF52833">
    <property type="entry name" value="Thioredoxin-like"/>
    <property type="match status" value="1"/>
</dbReference>
<dbReference type="RefSeq" id="WP_163344494.1">
    <property type="nucleotide sequence ID" value="NZ_CP048409.1"/>
</dbReference>
<sequence length="169" mass="20006">MKNKLYLSIIFILTVFNLYSQSNQLFSYSEKENITTYLKPLTQLDSTQVQYLNSYKYINIMYGNGDCAFCIKKLKEAQNFYNQFDSEFVKTFFIVDIKDTLMFNFHREQLNITVPILKDFNDFFSKKDKSIEVNDMILLNSDGLIILKGDFLNDTNLSIRYEDYILSKD</sequence>
<dbReference type="AlphaFoldDB" id="A0A6C0RAT0"/>
<accession>A0A6C0RAT0</accession>
<reference evidence="1 2" key="1">
    <citation type="submission" date="2020-02" db="EMBL/GenBank/DDBJ databases">
        <title>Genome sequencing for Draconibacterium sp. strain M1.</title>
        <authorList>
            <person name="Park S.-J."/>
        </authorList>
    </citation>
    <scope>NUCLEOTIDE SEQUENCE [LARGE SCALE GENOMIC DNA]</scope>
    <source>
        <strain evidence="1 2">M1</strain>
    </source>
</reference>
<dbReference type="Gene3D" id="3.40.30.10">
    <property type="entry name" value="Glutaredoxin"/>
    <property type="match status" value="1"/>
</dbReference>
<dbReference type="EMBL" id="CP048409">
    <property type="protein sequence ID" value="QIA06563.1"/>
    <property type="molecule type" value="Genomic_DNA"/>
</dbReference>
<dbReference type="KEGG" id="drc:G0Q07_01930"/>
<evidence type="ECO:0000313" key="1">
    <source>
        <dbReference type="EMBL" id="QIA06563.1"/>
    </source>
</evidence>
<name>A0A6C0RAT0_9BACT</name>
<keyword evidence="2" id="KW-1185">Reference proteome</keyword>
<dbReference type="Proteomes" id="UP000474630">
    <property type="component" value="Chromosome"/>
</dbReference>
<dbReference type="InterPro" id="IPR036249">
    <property type="entry name" value="Thioredoxin-like_sf"/>
</dbReference>
<evidence type="ECO:0000313" key="2">
    <source>
        <dbReference type="Proteomes" id="UP000474630"/>
    </source>
</evidence>
<gene>
    <name evidence="1" type="ORF">G0Q07_01930</name>
</gene>
<organism evidence="1 2">
    <name type="scientific">Draconibacterium halophilum</name>
    <dbReference type="NCBI Taxonomy" id="2706887"/>
    <lineage>
        <taxon>Bacteria</taxon>
        <taxon>Pseudomonadati</taxon>
        <taxon>Bacteroidota</taxon>
        <taxon>Bacteroidia</taxon>
        <taxon>Marinilabiliales</taxon>
        <taxon>Prolixibacteraceae</taxon>
        <taxon>Draconibacterium</taxon>
    </lineage>
</organism>
<proteinExistence type="predicted"/>
<protein>
    <submittedName>
        <fullName evidence="1">Uncharacterized protein</fullName>
    </submittedName>
</protein>